<dbReference type="AlphaFoldDB" id="A0A2S8J1F3"/>
<dbReference type="EMBL" id="PUIO01000038">
    <property type="protein sequence ID" value="PQP20858.1"/>
    <property type="molecule type" value="Genomic_DNA"/>
</dbReference>
<name>A0A2S8J1F3_RHOOP</name>
<gene>
    <name evidence="2" type="ORF">C5613_27195</name>
</gene>
<organism evidence="2 3">
    <name type="scientific">Rhodococcus opacus</name>
    <name type="common">Nocardia opaca</name>
    <dbReference type="NCBI Taxonomy" id="37919"/>
    <lineage>
        <taxon>Bacteria</taxon>
        <taxon>Bacillati</taxon>
        <taxon>Actinomycetota</taxon>
        <taxon>Actinomycetes</taxon>
        <taxon>Mycobacteriales</taxon>
        <taxon>Nocardiaceae</taxon>
        <taxon>Rhodococcus</taxon>
    </lineage>
</organism>
<dbReference type="Proteomes" id="UP000239290">
    <property type="component" value="Unassembled WGS sequence"/>
</dbReference>
<feature type="region of interest" description="Disordered" evidence="1">
    <location>
        <begin position="164"/>
        <end position="198"/>
    </location>
</feature>
<feature type="compositionally biased region" description="Basic and acidic residues" evidence="1">
    <location>
        <begin position="169"/>
        <end position="189"/>
    </location>
</feature>
<comment type="caution">
    <text evidence="2">The sequence shown here is derived from an EMBL/GenBank/DDBJ whole genome shotgun (WGS) entry which is preliminary data.</text>
</comment>
<accession>A0A2S8J1F3</accession>
<protein>
    <submittedName>
        <fullName evidence="2">Uncharacterized protein</fullName>
    </submittedName>
</protein>
<sequence length="211" mass="22816">MTAASCFLLESLAPHRVPESRYLYRLGTGFGGRPQQGQVTLCALLQVLIDVVDGPCRFAASRLFRCRAVGTGRTQCRRGLDKRDGVGESIHPGRTGERMSHRPGSIHSTQPNRPSRCLRGSETELNCVAARGSGHSSEGGLGVESVSCWRTRSRRIHQSGIRRAALQPDRGHPSADLDDLKRSRLDPRPPTRSGVTGQVRCGCSIPVVGPG</sequence>
<evidence type="ECO:0000313" key="3">
    <source>
        <dbReference type="Proteomes" id="UP000239290"/>
    </source>
</evidence>
<proteinExistence type="predicted"/>
<reference evidence="3" key="1">
    <citation type="submission" date="2018-02" db="EMBL/GenBank/DDBJ databases">
        <title>Draft genome sequencing of Rhodococcus opacus KU647198.</title>
        <authorList>
            <person name="Zheng B.-X."/>
        </authorList>
    </citation>
    <scope>NUCLEOTIDE SEQUENCE [LARGE SCALE GENOMIC DNA]</scope>
    <source>
        <strain evidence="3">04-OD7</strain>
    </source>
</reference>
<evidence type="ECO:0000313" key="2">
    <source>
        <dbReference type="EMBL" id="PQP20858.1"/>
    </source>
</evidence>
<feature type="region of interest" description="Disordered" evidence="1">
    <location>
        <begin position="77"/>
        <end position="118"/>
    </location>
</feature>
<evidence type="ECO:0000256" key="1">
    <source>
        <dbReference type="SAM" id="MobiDB-lite"/>
    </source>
</evidence>